<evidence type="ECO:0000259" key="19">
    <source>
        <dbReference type="Pfam" id="PF03717"/>
    </source>
</evidence>
<dbReference type="Pfam" id="PF00905">
    <property type="entry name" value="Transpeptidase"/>
    <property type="match status" value="1"/>
</dbReference>
<organism evidence="20 21">
    <name type="scientific">Nitrosospira briensis</name>
    <dbReference type="NCBI Taxonomy" id="35799"/>
    <lineage>
        <taxon>Bacteria</taxon>
        <taxon>Pseudomonadati</taxon>
        <taxon>Pseudomonadota</taxon>
        <taxon>Betaproteobacteria</taxon>
        <taxon>Nitrosomonadales</taxon>
        <taxon>Nitrosomonadaceae</taxon>
        <taxon>Nitrosospira</taxon>
    </lineage>
</organism>
<dbReference type="STRING" id="1266925.GCA_000619905_02024"/>
<comment type="function">
    <text evidence="16">Catalyzes cross-linking of the peptidoglycan cell wall at the division septum.</text>
</comment>
<evidence type="ECO:0000256" key="17">
    <source>
        <dbReference type="SAM" id="MobiDB-lite"/>
    </source>
</evidence>
<dbReference type="PANTHER" id="PTHR30627">
    <property type="entry name" value="PEPTIDOGLYCAN D,D-TRANSPEPTIDASE"/>
    <property type="match status" value="1"/>
</dbReference>
<dbReference type="InterPro" id="IPR005311">
    <property type="entry name" value="PBP_dimer"/>
</dbReference>
<dbReference type="OrthoDB" id="9789078at2"/>
<evidence type="ECO:0000256" key="13">
    <source>
        <dbReference type="ARBA" id="ARBA00023210"/>
    </source>
</evidence>
<feature type="domain" description="Penicillin-binding protein dimerisation" evidence="19">
    <location>
        <begin position="60"/>
        <end position="223"/>
    </location>
</feature>
<evidence type="ECO:0000256" key="15">
    <source>
        <dbReference type="ARBA" id="ARBA00023316"/>
    </source>
</evidence>
<dbReference type="GO" id="GO:0009252">
    <property type="term" value="P:peptidoglycan biosynthetic process"/>
    <property type="evidence" value="ECO:0007669"/>
    <property type="project" value="UniProtKB-UniRule"/>
</dbReference>
<dbReference type="GO" id="GO:0008360">
    <property type="term" value="P:regulation of cell shape"/>
    <property type="evidence" value="ECO:0007669"/>
    <property type="project" value="UniProtKB-KW"/>
</dbReference>
<comment type="catalytic activity">
    <reaction evidence="16">
        <text>Preferential cleavage: (Ac)2-L-Lys-D-Ala-|-D-Ala. Also transpeptidation of peptidyl-alanyl moieties that are N-acyl substituents of D-alanine.</text>
        <dbReference type="EC" id="3.4.16.4"/>
    </reaction>
</comment>
<keyword evidence="8 16" id="KW-0378">Hydrolase</keyword>
<keyword evidence="14 16" id="KW-0131">Cell cycle</keyword>
<sequence>MKPRHPPHIILSAWRSRLLVALLLLGLTGLAGRAAYLQGMHNGFLQQKGESRYSRILEMSAHRGMITDRHGEPLAISTPVESVWSSPQDMNATPEQLGKLANLIGLDAAEVRRRLDGSHLEGSKHGRQHNSPHGSKRDFVYLKRHLSPDVAARVVGLNMPGIFLKREYRRYYPAGELTAHVLGFTDVDDKGQEGIELAWQDELAGKPGSRRVIKDRKGRVVEDVESIQSPKSGENIALSLDSKIQYLAYRELSQAVEINRAKAGGIVVLDAQTGEVLALVNLPTYNPNNRMNMNGGRARNRALTDVFEPGSTLKPFTIAAALESGGVKPDTIFETAPGTFSIGKATIRDAHEEGQLTVAQVIQKSSNVGSAKIALSLPPQTLWEMLSGAGFGAPTGSGFPGEVSGKLRPHHTWRPIEQATMSYGHGIAVSLLQLARAYTLFSGEGELKPVSLVKLESPPAGKRVLSRETALAVSRMLETVAQPGGTAMQAQVSGYRVAGKTGTAHKLEGNGYAKNRYLSTFVGYAPASNPRFVIAVMLDEPSAGKYFGGTVAAPVFSRVMAGVLRLRNVPNDAPVPSVMSLTAAPGPKQDKGDV</sequence>
<evidence type="ECO:0000259" key="18">
    <source>
        <dbReference type="Pfam" id="PF00905"/>
    </source>
</evidence>
<evidence type="ECO:0000256" key="7">
    <source>
        <dbReference type="ARBA" id="ARBA00022692"/>
    </source>
</evidence>
<dbReference type="EC" id="3.4.16.4" evidence="16"/>
<dbReference type="InterPro" id="IPR012338">
    <property type="entry name" value="Beta-lactam/transpept-like"/>
</dbReference>
<comment type="similarity">
    <text evidence="16">Belongs to the transpeptidase family. FtsI subfamily.</text>
</comment>
<evidence type="ECO:0000256" key="12">
    <source>
        <dbReference type="ARBA" id="ARBA00023136"/>
    </source>
</evidence>
<gene>
    <name evidence="16" type="primary">ftsI</name>
    <name evidence="20" type="ORF">SAMN05216386_1884</name>
</gene>
<protein>
    <recommendedName>
        <fullName evidence="16">Peptidoglycan D,D-transpeptidase FtsI</fullName>
        <ecNumber evidence="16">3.4.16.4</ecNumber>
    </recommendedName>
    <alternativeName>
        <fullName evidence="16">Penicillin-binding protein 3</fullName>
        <shortName evidence="16">PBP-3</shortName>
    </alternativeName>
</protein>
<dbReference type="Pfam" id="PF03717">
    <property type="entry name" value="PBP_dimer"/>
    <property type="match status" value="1"/>
</dbReference>
<dbReference type="Gene3D" id="3.30.450.330">
    <property type="match status" value="1"/>
</dbReference>
<dbReference type="GO" id="GO:0009002">
    <property type="term" value="F:serine-type D-Ala-D-Ala carboxypeptidase activity"/>
    <property type="evidence" value="ECO:0007669"/>
    <property type="project" value="UniProtKB-UniRule"/>
</dbReference>
<dbReference type="HAMAP" id="MF_02080">
    <property type="entry name" value="FtsI_transpept"/>
    <property type="match status" value="1"/>
</dbReference>
<keyword evidence="9 16" id="KW-0133">Cell shape</keyword>
<evidence type="ECO:0000256" key="8">
    <source>
        <dbReference type="ARBA" id="ARBA00022801"/>
    </source>
</evidence>
<dbReference type="Gene3D" id="3.40.710.10">
    <property type="entry name" value="DD-peptidase/beta-lactamase superfamily"/>
    <property type="match status" value="1"/>
</dbReference>
<evidence type="ECO:0000313" key="20">
    <source>
        <dbReference type="EMBL" id="SFN79960.1"/>
    </source>
</evidence>
<proteinExistence type="inferred from homology"/>
<evidence type="ECO:0000256" key="6">
    <source>
        <dbReference type="ARBA" id="ARBA00022670"/>
    </source>
</evidence>
<keyword evidence="15 16" id="KW-0961">Cell wall biogenesis/degradation</keyword>
<evidence type="ECO:0000256" key="1">
    <source>
        <dbReference type="ARBA" id="ARBA00004370"/>
    </source>
</evidence>
<name>A0A1I5BZ45_9PROT</name>
<accession>A0A1I5BZ45</accession>
<dbReference type="AlphaFoldDB" id="A0A1I5BZ45"/>
<evidence type="ECO:0000256" key="10">
    <source>
        <dbReference type="ARBA" id="ARBA00022984"/>
    </source>
</evidence>
<dbReference type="SUPFAM" id="SSF56519">
    <property type="entry name" value="Penicillin binding protein dimerisation domain"/>
    <property type="match status" value="1"/>
</dbReference>
<dbReference type="PANTHER" id="PTHR30627:SF1">
    <property type="entry name" value="PEPTIDOGLYCAN D,D-TRANSPEPTIDASE FTSI"/>
    <property type="match status" value="1"/>
</dbReference>
<keyword evidence="4 16" id="KW-0132">Cell division</keyword>
<comment type="subcellular location">
    <subcellularLocation>
        <location evidence="1">Membrane</location>
    </subcellularLocation>
</comment>
<dbReference type="GO" id="GO:0006508">
    <property type="term" value="P:proteolysis"/>
    <property type="evidence" value="ECO:0007669"/>
    <property type="project" value="UniProtKB-KW"/>
</dbReference>
<dbReference type="InterPro" id="IPR037532">
    <property type="entry name" value="FtsI_transpept"/>
</dbReference>
<keyword evidence="21" id="KW-1185">Reference proteome</keyword>
<keyword evidence="11 16" id="KW-1133">Transmembrane helix</keyword>
<keyword evidence="7 16" id="KW-0812">Transmembrane</keyword>
<feature type="region of interest" description="Disordered" evidence="17">
    <location>
        <begin position="575"/>
        <end position="594"/>
    </location>
</feature>
<evidence type="ECO:0000313" key="21">
    <source>
        <dbReference type="Proteomes" id="UP000183107"/>
    </source>
</evidence>
<keyword evidence="2 16" id="KW-1003">Cell membrane</keyword>
<dbReference type="Proteomes" id="UP000183107">
    <property type="component" value="Unassembled WGS sequence"/>
</dbReference>
<reference evidence="21" key="1">
    <citation type="submission" date="2016-10" db="EMBL/GenBank/DDBJ databases">
        <authorList>
            <person name="Varghese N."/>
        </authorList>
    </citation>
    <scope>NUCLEOTIDE SEQUENCE [LARGE SCALE GENOMIC DNA]</scope>
    <source>
        <strain evidence="21">Nsp8</strain>
    </source>
</reference>
<evidence type="ECO:0000256" key="3">
    <source>
        <dbReference type="ARBA" id="ARBA00022519"/>
    </source>
</evidence>
<dbReference type="EMBL" id="FOVJ01000003">
    <property type="protein sequence ID" value="SFN79960.1"/>
    <property type="molecule type" value="Genomic_DNA"/>
</dbReference>
<feature type="active site" description="Acyl-ester intermediate" evidence="16">
    <location>
        <position position="311"/>
    </location>
</feature>
<evidence type="ECO:0000256" key="5">
    <source>
        <dbReference type="ARBA" id="ARBA00022645"/>
    </source>
</evidence>
<dbReference type="RefSeq" id="WP_074796904.1">
    <property type="nucleotide sequence ID" value="NZ_FOVJ01000003.1"/>
</dbReference>
<dbReference type="GO" id="GO:0043093">
    <property type="term" value="P:FtsZ-dependent cytokinesis"/>
    <property type="evidence" value="ECO:0007669"/>
    <property type="project" value="UniProtKB-UniRule"/>
</dbReference>
<evidence type="ECO:0000256" key="16">
    <source>
        <dbReference type="HAMAP-Rule" id="MF_02080"/>
    </source>
</evidence>
<dbReference type="InterPro" id="IPR001460">
    <property type="entry name" value="PCN-bd_Tpept"/>
</dbReference>
<dbReference type="InterPro" id="IPR050515">
    <property type="entry name" value="Beta-lactam/transpept"/>
</dbReference>
<evidence type="ECO:0000256" key="11">
    <source>
        <dbReference type="ARBA" id="ARBA00022989"/>
    </source>
</evidence>
<evidence type="ECO:0000256" key="2">
    <source>
        <dbReference type="ARBA" id="ARBA00022475"/>
    </source>
</evidence>
<dbReference type="GO" id="GO:0008955">
    <property type="term" value="F:peptidoglycan glycosyltransferase activity"/>
    <property type="evidence" value="ECO:0007669"/>
    <property type="project" value="InterPro"/>
</dbReference>
<dbReference type="GO" id="GO:0005886">
    <property type="term" value="C:plasma membrane"/>
    <property type="evidence" value="ECO:0007669"/>
    <property type="project" value="UniProtKB-UniRule"/>
</dbReference>
<keyword evidence="10 16" id="KW-0573">Peptidoglycan synthesis</keyword>
<keyword evidence="12 16" id="KW-0472">Membrane</keyword>
<keyword evidence="13 16" id="KW-0717">Septation</keyword>
<dbReference type="GO" id="GO:0000917">
    <property type="term" value="P:division septum assembly"/>
    <property type="evidence" value="ECO:0007669"/>
    <property type="project" value="UniProtKB-KW"/>
</dbReference>
<keyword evidence="3 16" id="KW-0997">Cell inner membrane</keyword>
<keyword evidence="5 16" id="KW-0121">Carboxypeptidase</keyword>
<comment type="pathway">
    <text evidence="16">Cell wall biogenesis; peptidoglycan biosynthesis.</text>
</comment>
<dbReference type="InterPro" id="IPR036138">
    <property type="entry name" value="PBP_dimer_sf"/>
</dbReference>
<dbReference type="UniPathway" id="UPA00219"/>
<evidence type="ECO:0000256" key="9">
    <source>
        <dbReference type="ARBA" id="ARBA00022960"/>
    </source>
</evidence>
<dbReference type="GO" id="GO:0071555">
    <property type="term" value="P:cell wall organization"/>
    <property type="evidence" value="ECO:0007669"/>
    <property type="project" value="UniProtKB-KW"/>
</dbReference>
<keyword evidence="6 16" id="KW-0645">Protease</keyword>
<feature type="domain" description="Penicillin-binding protein transpeptidase" evidence="18">
    <location>
        <begin position="264"/>
        <end position="560"/>
    </location>
</feature>
<dbReference type="Gene3D" id="3.90.1310.10">
    <property type="entry name" value="Penicillin-binding protein 2a (Domain 2)"/>
    <property type="match status" value="1"/>
</dbReference>
<dbReference type="SUPFAM" id="SSF56601">
    <property type="entry name" value="beta-lactamase/transpeptidase-like"/>
    <property type="match status" value="1"/>
</dbReference>
<evidence type="ECO:0000256" key="4">
    <source>
        <dbReference type="ARBA" id="ARBA00022618"/>
    </source>
</evidence>
<dbReference type="GO" id="GO:0008658">
    <property type="term" value="F:penicillin binding"/>
    <property type="evidence" value="ECO:0007669"/>
    <property type="project" value="InterPro"/>
</dbReference>
<evidence type="ECO:0000256" key="14">
    <source>
        <dbReference type="ARBA" id="ARBA00023306"/>
    </source>
</evidence>